<evidence type="ECO:0000313" key="2">
    <source>
        <dbReference type="Proteomes" id="UP000313359"/>
    </source>
</evidence>
<dbReference type="AlphaFoldDB" id="A0A5C2RY72"/>
<reference evidence="1" key="1">
    <citation type="journal article" date="2018" name="Genome Biol. Evol.">
        <title>Genomics and development of Lentinus tigrinus, a white-rot wood-decaying mushroom with dimorphic fruiting bodies.</title>
        <authorList>
            <person name="Wu B."/>
            <person name="Xu Z."/>
            <person name="Knudson A."/>
            <person name="Carlson A."/>
            <person name="Chen N."/>
            <person name="Kovaka S."/>
            <person name="LaButti K."/>
            <person name="Lipzen A."/>
            <person name="Pennachio C."/>
            <person name="Riley R."/>
            <person name="Schakwitz W."/>
            <person name="Umezawa K."/>
            <person name="Ohm R.A."/>
            <person name="Grigoriev I.V."/>
            <person name="Nagy L.G."/>
            <person name="Gibbons J."/>
            <person name="Hibbett D."/>
        </authorList>
    </citation>
    <scope>NUCLEOTIDE SEQUENCE [LARGE SCALE GENOMIC DNA]</scope>
    <source>
        <strain evidence="1">ALCF2SS1-6</strain>
    </source>
</reference>
<accession>A0A5C2RY72</accession>
<evidence type="ECO:0000313" key="1">
    <source>
        <dbReference type="EMBL" id="RPD55968.1"/>
    </source>
</evidence>
<gene>
    <name evidence="1" type="ORF">L227DRAFT_579185</name>
</gene>
<dbReference type="Proteomes" id="UP000313359">
    <property type="component" value="Unassembled WGS sequence"/>
</dbReference>
<sequence>MEVAGIISAIFPHLQEVSYGGLGEGLYRFPGWEEVNRVLRAFRDVRVQEWRWADKQKRMVTVA</sequence>
<dbReference type="EMBL" id="ML122291">
    <property type="protein sequence ID" value="RPD55968.1"/>
    <property type="molecule type" value="Genomic_DNA"/>
</dbReference>
<keyword evidence="2" id="KW-1185">Reference proteome</keyword>
<organism evidence="1 2">
    <name type="scientific">Lentinus tigrinus ALCF2SS1-6</name>
    <dbReference type="NCBI Taxonomy" id="1328759"/>
    <lineage>
        <taxon>Eukaryota</taxon>
        <taxon>Fungi</taxon>
        <taxon>Dikarya</taxon>
        <taxon>Basidiomycota</taxon>
        <taxon>Agaricomycotina</taxon>
        <taxon>Agaricomycetes</taxon>
        <taxon>Polyporales</taxon>
        <taxon>Polyporaceae</taxon>
        <taxon>Lentinus</taxon>
    </lineage>
</organism>
<protein>
    <submittedName>
        <fullName evidence="1">Uncharacterized protein</fullName>
    </submittedName>
</protein>
<proteinExistence type="predicted"/>
<name>A0A5C2RY72_9APHY</name>